<dbReference type="Gene3D" id="3.40.50.10140">
    <property type="entry name" value="Toll/interleukin-1 receptor homology (TIR) domain"/>
    <property type="match status" value="1"/>
</dbReference>
<dbReference type="SUPFAM" id="SSF50998">
    <property type="entry name" value="Quinoprotein alcohol dehydrogenase-like"/>
    <property type="match status" value="3"/>
</dbReference>
<gene>
    <name evidence="7" type="ORF">QTP81_11010</name>
</gene>
<keyword evidence="2" id="KW-0677">Repeat</keyword>
<feature type="domain" description="TIR" evidence="5">
    <location>
        <begin position="4"/>
        <end position="118"/>
    </location>
</feature>
<organism evidence="7 8">
    <name type="scientific">Alteromonas arenosi</name>
    <dbReference type="NCBI Taxonomy" id="3055817"/>
    <lineage>
        <taxon>Bacteria</taxon>
        <taxon>Pseudomonadati</taxon>
        <taxon>Pseudomonadota</taxon>
        <taxon>Gammaproteobacteria</taxon>
        <taxon>Alteromonadales</taxon>
        <taxon>Alteromonadaceae</taxon>
        <taxon>Alteromonas/Salinimonas group</taxon>
        <taxon>Alteromonas</taxon>
    </lineage>
</organism>
<feature type="repeat" description="WD" evidence="3">
    <location>
        <begin position="1510"/>
        <end position="1551"/>
    </location>
</feature>
<feature type="domain" description="Novel STAND NTPase 1" evidence="6">
    <location>
        <begin position="173"/>
        <end position="605"/>
    </location>
</feature>
<dbReference type="SMART" id="SM00320">
    <property type="entry name" value="WD40"/>
    <property type="match status" value="8"/>
</dbReference>
<dbReference type="InterPro" id="IPR027417">
    <property type="entry name" value="P-loop_NTPase"/>
</dbReference>
<dbReference type="Pfam" id="PF20703">
    <property type="entry name" value="nSTAND1"/>
    <property type="match status" value="1"/>
</dbReference>
<dbReference type="Pfam" id="PF00400">
    <property type="entry name" value="WD40"/>
    <property type="match status" value="4"/>
</dbReference>
<dbReference type="InterPro" id="IPR049052">
    <property type="entry name" value="nSTAND1"/>
</dbReference>
<dbReference type="SUPFAM" id="SSF52540">
    <property type="entry name" value="P-loop containing nucleoside triphosphate hydrolases"/>
    <property type="match status" value="1"/>
</dbReference>
<evidence type="ECO:0000313" key="7">
    <source>
        <dbReference type="EMBL" id="MDM7861127.1"/>
    </source>
</evidence>
<evidence type="ECO:0000256" key="4">
    <source>
        <dbReference type="SAM" id="Coils"/>
    </source>
</evidence>
<dbReference type="InterPro" id="IPR035897">
    <property type="entry name" value="Toll_tir_struct_dom_sf"/>
</dbReference>
<dbReference type="PANTHER" id="PTHR19857:SF21">
    <property type="entry name" value="ANAPHASE-PROMOTING COMPLEX SUBUNIT 4 WD40 DOMAIN-CONTAINING PROTEIN"/>
    <property type="match status" value="1"/>
</dbReference>
<feature type="repeat" description="WD" evidence="3">
    <location>
        <begin position="1106"/>
        <end position="1147"/>
    </location>
</feature>
<name>A0ABT7SY67_9ALTE</name>
<evidence type="ECO:0000256" key="1">
    <source>
        <dbReference type="ARBA" id="ARBA00022574"/>
    </source>
</evidence>
<dbReference type="PANTHER" id="PTHR19857">
    <property type="entry name" value="MITOCHONDRIAL DIVISION PROTEIN 1-RELATED"/>
    <property type="match status" value="1"/>
</dbReference>
<reference evidence="7 8" key="1">
    <citation type="submission" date="2023-06" db="EMBL/GenBank/DDBJ databases">
        <title>Alteromonas sp. ASW11-36 isolated from intertidal sand.</title>
        <authorList>
            <person name="Li Y."/>
        </authorList>
    </citation>
    <scope>NUCLEOTIDE SEQUENCE [LARGE SCALE GENOMIC DNA]</scope>
    <source>
        <strain evidence="7 8">ASW11-36</strain>
    </source>
</reference>
<dbReference type="InterPro" id="IPR011047">
    <property type="entry name" value="Quinoprotein_ADH-like_sf"/>
</dbReference>
<dbReference type="InterPro" id="IPR001680">
    <property type="entry name" value="WD40_rpt"/>
</dbReference>
<keyword evidence="1 3" id="KW-0853">WD repeat</keyword>
<dbReference type="PROSITE" id="PS50294">
    <property type="entry name" value="WD_REPEATS_REGION"/>
    <property type="match status" value="3"/>
</dbReference>
<evidence type="ECO:0000256" key="3">
    <source>
        <dbReference type="PROSITE-ProRule" id="PRU00221"/>
    </source>
</evidence>
<sequence>MSKIFISHSSANNFEALAVQEWLLGQGWDELFLDLDPKRGIAAGERWERSLHEAANRCDAVLFCVTEKWLESEWCRKEYRLARRLNKQLFGLLMEELDIGNLPEELTSTWQLVELATGTDHEIHRVVHPYTNEERHVHFSKQGLTRLHTGLVKAGLDPKFFEWPPSSDPFRPPYRGLLPMESCDAGIFFGREAPTIELLARLRGLKELPPPRFMVILGASGAGKSSFLRAGIMPRLSRDERHFVPLPIMRPENAAITGDSGLANTLLECFSASQISTNRAALRELVLNAGESATHFTQLMTLLCDYYSEKTKAVALFDSAQKPALILSIDQAEELFMGEGEVEADKLLELLKRLAVQDELPIIVLFTIRSDSYETLQAYKTFSDVSQQTFSLAPMPKGAYQEVIEGPAKRMNESGNPLDIEPALTEALLKDLDEGSGKDALPLLAFTLERLHKDYGADGDLTLAEYHDLGGINGAITAATEEVFQRALKDSRLPSDRSALEALMRRAIVPWLAGIDPETQAPRRRIARMSEIPSEAHPLVELLVEQRLLSTDINTEKEITVEPAHEALLRQWGLLKGWLEDDFAALMVLESLQRATRDWLANNSADDWLNHTAGRLEDAEALRARTDMANFFSSSDDAYLHECRKREDAIKNKALNEAKQLAEAKEKEAMAQKRAAELTRKGLIVASLLLVIAIFAGWQAFEQKDEAEFAREEAQQALAVSLAAQADTFADRDEKDKALLYYKESLKRNFTPQVETKTWQLLNQMPLAVAQATTGLEPTWAMLSLAERGVALVGSDLGGLYVITTTDKGLAFEHHKTSQYAISALAASADGQWVYAGDTRGDIWQLDFDEDNKLRATRILSDSDNDQIRALAVHEDGQLLALGLYTGEVMLYSNADNSKSTIYADPAENDIYALQFVSDTSEQLFIGHSGNTLVELSGDNYTEVSIHDVGVNAGRQFFPSGNNLYFLSQNALTVWNTETSEIEQSIIIDEPMHNTAMLEYDGSIFIGGYNGELLKVDKDSLKILRQTQLKPSWLQALVTIDDGLLVFNDKGRAFEIDPSSLNTRLATPGRTVEDVVVAASEAAVFVGSNEMLYRYDSESLTPKAAVTAHLDNINAVAISPSGDFVATTSEDETVKIWRTNDLTLAHEFSAFEGATTSAFYATENTLLIGDERGHLSAIDISEQTVNYQASLHHSRVNSISMVINPQHTYALNASGTVVISVSGNGRIVFSDLATGTAVRAMQLSDSKYSINDSAFDPQGGAMAIALDSGKVCVWEHSYTEEYLYQSVTFGDDDLNCLQLHTDSIESVVHASDRWLAGAANGELIEFNSESLLRTFPVHKDAITQLDWNAPSQTLITAADDTRLKMWRLPAQNHTPLPESIEALNGNLYDTLLLDNEMLIAGGFQLNRVYTMPLGGWYSGELYGFYESSAVGGNQFYALAANEQYIAFGGQNGYLALQDRDSGNNTLLPITQSYIQHLAFSVNTSKLFAAYNDGRVEIFDTDNPLNTPVHFYQHESAVTGLIVLPNSQNVLTSDVDGYIYIWNELSGEVVQQYKRQLGVGGIAISSDGSLIAVGESDGTVSLYAGSIDEQKLVWRMQSIDAIYGLLFSQADDTLVVYSRNQVSFINVNNGTRYFESEVNTSKYYNKGKIHGTQLVMTGNKGLYERYNLVSIKPIEGVELIPAITETIDMELSPNQRIRELSHRIELVPAGGSND</sequence>
<dbReference type="SUPFAM" id="SSF52200">
    <property type="entry name" value="Toll/Interleukin receptor TIR domain"/>
    <property type="match status" value="1"/>
</dbReference>
<comment type="caution">
    <text evidence="7">The sequence shown here is derived from an EMBL/GenBank/DDBJ whole genome shotgun (WGS) entry which is preliminary data.</text>
</comment>
<dbReference type="Proteomes" id="UP001234343">
    <property type="component" value="Unassembled WGS sequence"/>
</dbReference>
<dbReference type="Gene3D" id="2.130.10.10">
    <property type="entry name" value="YVTN repeat-like/Quinoprotein amine dehydrogenase"/>
    <property type="match status" value="4"/>
</dbReference>
<feature type="repeat" description="WD" evidence="3">
    <location>
        <begin position="1335"/>
        <end position="1368"/>
    </location>
</feature>
<dbReference type="EMBL" id="JAUCBP010000007">
    <property type="protein sequence ID" value="MDM7861127.1"/>
    <property type="molecule type" value="Genomic_DNA"/>
</dbReference>
<dbReference type="Pfam" id="PF13676">
    <property type="entry name" value="TIR_2"/>
    <property type="match status" value="1"/>
</dbReference>
<proteinExistence type="predicted"/>
<dbReference type="RefSeq" id="WP_289365506.1">
    <property type="nucleotide sequence ID" value="NZ_JAUCBP010000007.1"/>
</dbReference>
<protein>
    <submittedName>
        <fullName evidence="7">TIR domain-containing protein</fullName>
    </submittedName>
</protein>
<evidence type="ECO:0000259" key="6">
    <source>
        <dbReference type="Pfam" id="PF20703"/>
    </source>
</evidence>
<feature type="coiled-coil region" evidence="4">
    <location>
        <begin position="652"/>
        <end position="681"/>
    </location>
</feature>
<dbReference type="PROSITE" id="PS50082">
    <property type="entry name" value="WD_REPEATS_2"/>
    <property type="match status" value="3"/>
</dbReference>
<evidence type="ECO:0000313" key="8">
    <source>
        <dbReference type="Proteomes" id="UP001234343"/>
    </source>
</evidence>
<dbReference type="InterPro" id="IPR015943">
    <property type="entry name" value="WD40/YVTN_repeat-like_dom_sf"/>
</dbReference>
<keyword evidence="8" id="KW-1185">Reference proteome</keyword>
<dbReference type="InterPro" id="IPR051179">
    <property type="entry name" value="WD_repeat_multifunction"/>
</dbReference>
<evidence type="ECO:0000256" key="2">
    <source>
        <dbReference type="ARBA" id="ARBA00022737"/>
    </source>
</evidence>
<accession>A0ABT7SY67</accession>
<evidence type="ECO:0000259" key="5">
    <source>
        <dbReference type="Pfam" id="PF13676"/>
    </source>
</evidence>
<dbReference type="InterPro" id="IPR000157">
    <property type="entry name" value="TIR_dom"/>
</dbReference>
<keyword evidence="4" id="KW-0175">Coiled coil</keyword>